<dbReference type="EMBL" id="MH046811">
    <property type="protein sequence ID" value="UFX99896.1"/>
    <property type="molecule type" value="Genomic_DNA"/>
</dbReference>
<feature type="transmembrane region" description="Helical" evidence="1">
    <location>
        <begin position="12"/>
        <end position="29"/>
    </location>
</feature>
<sequence length="36" mass="3985">MQNINRKTNSNIVVIIIIGPIIGIEYITGEQSNISK</sequence>
<accession>A0A8K1W9G4</accession>
<reference evidence="2" key="1">
    <citation type="submission" date="2018-03" db="EMBL/GenBank/DDBJ databases">
        <title>Draft genome sequences of Megaviruse, new member of the family Mimiviridae isolated from water in Shanghai, China.</title>
        <authorList>
            <person name="Xia Y."/>
        </authorList>
    </citation>
    <scope>NUCLEOTIDE SEQUENCE</scope>
    <source>
        <strain evidence="2">SH</strain>
    </source>
</reference>
<gene>
    <name evidence="2" type="ORF">Mb0938</name>
</gene>
<name>A0A8K1W9G4_9VIRU</name>
<keyword evidence="1" id="KW-0812">Transmembrane</keyword>
<organism evidence="2">
    <name type="scientific">Megavirus baoshan</name>
    <dbReference type="NCBI Taxonomy" id="2496520"/>
    <lineage>
        <taxon>Viruses</taxon>
        <taxon>Varidnaviria</taxon>
        <taxon>Bamfordvirae</taxon>
        <taxon>Nucleocytoviricota</taxon>
        <taxon>Megaviricetes</taxon>
        <taxon>Imitervirales</taxon>
        <taxon>Mimiviridae</taxon>
        <taxon>Megamimivirinae</taxon>
        <taxon>Megavirus</taxon>
        <taxon>Megavirus baoshanense</taxon>
    </lineage>
</organism>
<proteinExistence type="predicted"/>
<evidence type="ECO:0000256" key="1">
    <source>
        <dbReference type="SAM" id="Phobius"/>
    </source>
</evidence>
<evidence type="ECO:0000313" key="2">
    <source>
        <dbReference type="EMBL" id="UFX99896.1"/>
    </source>
</evidence>
<keyword evidence="1" id="KW-0472">Membrane</keyword>
<protein>
    <submittedName>
        <fullName evidence="2">Uncharacterized protein</fullName>
    </submittedName>
</protein>
<keyword evidence="1" id="KW-1133">Transmembrane helix</keyword>